<sequence length="925" mass="105175">MGRHQNNGRRRSKGKISEDDPPRDVGSRKHTDLLRRRAGPIAKTHPQGRNLQDVHSLAAPGEFAIWRPSMWKDQERPELITPSIALAQYLDLEEAVQKQSYWRKVRDALPASSLPTILLHHLHISSISKDDWEDHDHNLRESAFAYLRGRGLKFTDMEQWAWILTGDASESSFGQTSDQIVERLTSLSSDYPTFILLEALRKDVHFVESLRKLILHVWNHFEGQLSQVRNSPAYHGVASNAKQINDIEFGVVISRLLYQARRIWPAATLSIVNMVPPYIQSFRDRSGQRTFAKSCEIVNKVLHLLALPAAIEPLKSMVHNWSAQKVLLNLAGQCDPPLILDHDSYRAVIQVLTASQKIDRESKAAILRLRSWPPWRTEQDGMDAQRTPDDDFSRALLAAIRAREAGFRETSHDQRMRILGGQELDGTPTIHTRRIVKWRRRVPPQSSATVLEPLETASMPLRTDLEDSHIWAARVEATRDVREAWRAFVAFTDRGGKPSQALYLAMFEKLNFEQARQGRKSGYKAAPGDGKEVLAVPDDNMSEFYKSHSQPPRLGSLYKQMISNGIKPSGQCLDFLVRHARTSTTGINYLRDSGLDPLVLRYWTGSKDTSTSPNHRPPPDILNSVSDKVLGAFVHLICRFAPFAVPVTSDETGKYKLKPVQSTGSVSSAWAVQELEKTPYHRLRDPLRQAARLLKNEKVKFRPAWYSLFKALGRRNILLRVSLIGDPEHDALAWRFTVAVLRNFHACGLELDPQGLLLVCNVFFKYAEATHDVSLQHEADLSRGAQLLKDEFAKMTKSEALPFCKPTLLHSIRWATLHIYVRCMGIIGDCDEVIAVLEWMVQHRDELEDCNSQDQNRQKMLTRTLVAARISCYDTEYEGKAIDLVKQVDTWKWPDDDDLEQYTGSSNNDPENNDSDVNIDTDSDR</sequence>
<feature type="compositionally biased region" description="Acidic residues" evidence="1">
    <location>
        <begin position="911"/>
        <end position="925"/>
    </location>
</feature>
<feature type="compositionally biased region" description="Basic residues" evidence="1">
    <location>
        <begin position="1"/>
        <end position="14"/>
    </location>
</feature>
<accession>A0A8H7TGX1</accession>
<dbReference type="EMBL" id="JAFJYH010000066">
    <property type="protein sequence ID" value="KAG4421384.1"/>
    <property type="molecule type" value="Genomic_DNA"/>
</dbReference>
<reference evidence="2" key="1">
    <citation type="submission" date="2021-02" db="EMBL/GenBank/DDBJ databases">
        <title>Genome sequence Cadophora malorum strain M34.</title>
        <authorList>
            <person name="Stefanovic E."/>
            <person name="Vu D."/>
            <person name="Scully C."/>
            <person name="Dijksterhuis J."/>
            <person name="Roader J."/>
            <person name="Houbraken J."/>
        </authorList>
    </citation>
    <scope>NUCLEOTIDE SEQUENCE</scope>
    <source>
        <strain evidence="2">M34</strain>
    </source>
</reference>
<proteinExistence type="predicted"/>
<name>A0A8H7TGX1_9HELO</name>
<evidence type="ECO:0000313" key="3">
    <source>
        <dbReference type="Proteomes" id="UP000664132"/>
    </source>
</evidence>
<comment type="caution">
    <text evidence="2">The sequence shown here is derived from an EMBL/GenBank/DDBJ whole genome shotgun (WGS) entry which is preliminary data.</text>
</comment>
<dbReference type="Proteomes" id="UP000664132">
    <property type="component" value="Unassembled WGS sequence"/>
</dbReference>
<evidence type="ECO:0000313" key="2">
    <source>
        <dbReference type="EMBL" id="KAG4421384.1"/>
    </source>
</evidence>
<gene>
    <name evidence="2" type="ORF">IFR04_005443</name>
</gene>
<organism evidence="2 3">
    <name type="scientific">Cadophora malorum</name>
    <dbReference type="NCBI Taxonomy" id="108018"/>
    <lineage>
        <taxon>Eukaryota</taxon>
        <taxon>Fungi</taxon>
        <taxon>Dikarya</taxon>
        <taxon>Ascomycota</taxon>
        <taxon>Pezizomycotina</taxon>
        <taxon>Leotiomycetes</taxon>
        <taxon>Helotiales</taxon>
        <taxon>Ploettnerulaceae</taxon>
        <taxon>Cadophora</taxon>
    </lineage>
</organism>
<dbReference type="AlphaFoldDB" id="A0A8H7TGX1"/>
<dbReference type="OrthoDB" id="410701at2759"/>
<feature type="region of interest" description="Disordered" evidence="1">
    <location>
        <begin position="1"/>
        <end position="33"/>
    </location>
</feature>
<feature type="compositionally biased region" description="Basic and acidic residues" evidence="1">
    <location>
        <begin position="15"/>
        <end position="33"/>
    </location>
</feature>
<keyword evidence="3" id="KW-1185">Reference proteome</keyword>
<evidence type="ECO:0000256" key="1">
    <source>
        <dbReference type="SAM" id="MobiDB-lite"/>
    </source>
</evidence>
<protein>
    <submittedName>
        <fullName evidence="2">Uncharacterized protein</fullName>
    </submittedName>
</protein>
<feature type="region of interest" description="Disordered" evidence="1">
    <location>
        <begin position="896"/>
        <end position="925"/>
    </location>
</feature>